<dbReference type="Pfam" id="PF01061">
    <property type="entry name" value="ABC2_membrane"/>
    <property type="match status" value="1"/>
</dbReference>
<evidence type="ECO:0000313" key="12">
    <source>
        <dbReference type="EMBL" id="ARE85826.1"/>
    </source>
</evidence>
<evidence type="ECO:0000313" key="14">
    <source>
        <dbReference type="Proteomes" id="UP000192478"/>
    </source>
</evidence>
<feature type="transmembrane region" description="Helical" evidence="9">
    <location>
        <begin position="114"/>
        <end position="143"/>
    </location>
</feature>
<dbReference type="GO" id="GO:0140359">
    <property type="term" value="F:ABC-type transporter activity"/>
    <property type="evidence" value="ECO:0007669"/>
    <property type="project" value="InterPro"/>
</dbReference>
<dbReference type="EMBL" id="CP017603">
    <property type="protein sequence ID" value="AOY75532.1"/>
    <property type="molecule type" value="Genomic_DNA"/>
</dbReference>
<gene>
    <name evidence="12" type="primary">tagG</name>
    <name evidence="11" type="ORF">BJL90_06255</name>
    <name evidence="12" type="ORF">CLFO_01420</name>
</gene>
<evidence type="ECO:0000256" key="8">
    <source>
        <dbReference type="ARBA" id="ARBA00023136"/>
    </source>
</evidence>
<keyword evidence="6 9" id="KW-0812">Transmembrane</keyword>
<dbReference type="InterPro" id="IPR047817">
    <property type="entry name" value="ABC2_TM_bact-type"/>
</dbReference>
<evidence type="ECO:0000256" key="7">
    <source>
        <dbReference type="ARBA" id="ARBA00022989"/>
    </source>
</evidence>
<feature type="transmembrane region" description="Helical" evidence="9">
    <location>
        <begin position="72"/>
        <end position="94"/>
    </location>
</feature>
<feature type="transmembrane region" description="Helical" evidence="9">
    <location>
        <begin position="149"/>
        <end position="173"/>
    </location>
</feature>
<feature type="transmembrane region" description="Helical" evidence="9">
    <location>
        <begin position="180"/>
        <end position="199"/>
    </location>
</feature>
<evidence type="ECO:0000256" key="5">
    <source>
        <dbReference type="ARBA" id="ARBA00022519"/>
    </source>
</evidence>
<protein>
    <recommendedName>
        <fullName evidence="9">Transport permease protein</fullName>
    </recommendedName>
</protein>
<feature type="transmembrane region" description="Helical" evidence="9">
    <location>
        <begin position="234"/>
        <end position="257"/>
    </location>
</feature>
<comment type="similarity">
    <text evidence="2 9">Belongs to the ABC-2 integral membrane protein family.</text>
</comment>
<dbReference type="KEGG" id="cfm:BJL90_06255"/>
<organism evidence="12 14">
    <name type="scientific">Clostridium formicaceticum</name>
    <dbReference type="NCBI Taxonomy" id="1497"/>
    <lineage>
        <taxon>Bacteria</taxon>
        <taxon>Bacillati</taxon>
        <taxon>Bacillota</taxon>
        <taxon>Clostridia</taxon>
        <taxon>Eubacteriales</taxon>
        <taxon>Clostridiaceae</taxon>
        <taxon>Clostridium</taxon>
    </lineage>
</organism>
<dbReference type="Proteomes" id="UP000177894">
    <property type="component" value="Chromosome"/>
</dbReference>
<dbReference type="PANTHER" id="PTHR30413:SF8">
    <property type="entry name" value="TRANSPORT PERMEASE PROTEIN"/>
    <property type="match status" value="1"/>
</dbReference>
<dbReference type="AlphaFoldDB" id="A0AAC9RGX5"/>
<evidence type="ECO:0000313" key="11">
    <source>
        <dbReference type="EMBL" id="AOY75532.1"/>
    </source>
</evidence>
<evidence type="ECO:0000256" key="6">
    <source>
        <dbReference type="ARBA" id="ARBA00022692"/>
    </source>
</evidence>
<name>A0AAC9RGX5_9CLOT</name>
<evidence type="ECO:0000256" key="4">
    <source>
        <dbReference type="ARBA" id="ARBA00022475"/>
    </source>
</evidence>
<keyword evidence="7 9" id="KW-1133">Transmembrane helix</keyword>
<keyword evidence="13" id="KW-1185">Reference proteome</keyword>
<keyword evidence="5" id="KW-0997">Cell inner membrane</keyword>
<reference evidence="12 14" key="2">
    <citation type="submission" date="2017-03" db="EMBL/GenBank/DDBJ databases">
        <title>Complete sequence of Clostridium formicaceticum DSM 92.</title>
        <authorList>
            <person name="Poehlein A."/>
            <person name="Karl M."/>
            <person name="Bengelsdorf F.R."/>
            <person name="Duerre P."/>
            <person name="Daniel R."/>
        </authorList>
    </citation>
    <scope>NUCLEOTIDE SEQUENCE [LARGE SCALE GENOMIC DNA]</scope>
    <source>
        <strain evidence="12 14">DSM 92</strain>
    </source>
</reference>
<evidence type="ECO:0000256" key="1">
    <source>
        <dbReference type="ARBA" id="ARBA00004429"/>
    </source>
</evidence>
<feature type="transmembrane region" description="Helical" evidence="9">
    <location>
        <begin position="30"/>
        <end position="52"/>
    </location>
</feature>
<evidence type="ECO:0000313" key="13">
    <source>
        <dbReference type="Proteomes" id="UP000177894"/>
    </source>
</evidence>
<evidence type="ECO:0000256" key="9">
    <source>
        <dbReference type="RuleBase" id="RU361157"/>
    </source>
</evidence>
<evidence type="ECO:0000256" key="3">
    <source>
        <dbReference type="ARBA" id="ARBA00022448"/>
    </source>
</evidence>
<dbReference type="GO" id="GO:0005886">
    <property type="term" value="C:plasma membrane"/>
    <property type="evidence" value="ECO:0007669"/>
    <property type="project" value="UniProtKB-SubCell"/>
</dbReference>
<dbReference type="InterPro" id="IPR013525">
    <property type="entry name" value="ABC2_TM"/>
</dbReference>
<dbReference type="PANTHER" id="PTHR30413">
    <property type="entry name" value="INNER MEMBRANE TRANSPORT PERMEASE"/>
    <property type="match status" value="1"/>
</dbReference>
<reference evidence="11 13" key="1">
    <citation type="submission" date="2016-10" db="EMBL/GenBank/DDBJ databases">
        <title>Complete Genome Sequence of Acetogen Clostridium formicoaceticum ATCC 27076.</title>
        <authorList>
            <person name="Bao T."/>
            <person name="Cheng C."/>
            <person name="Zhao J."/>
            <person name="Yang S.-T."/>
            <person name="Wang J."/>
            <person name="Wang M."/>
        </authorList>
    </citation>
    <scope>NUCLEOTIDE SEQUENCE [LARGE SCALE GENOMIC DNA]</scope>
    <source>
        <strain evidence="11 13">ATCC 27076</strain>
    </source>
</reference>
<dbReference type="RefSeq" id="WP_070965451.1">
    <property type="nucleotide sequence ID" value="NZ_CP017603.1"/>
</dbReference>
<dbReference type="PROSITE" id="PS51012">
    <property type="entry name" value="ABC_TM2"/>
    <property type="match status" value="1"/>
</dbReference>
<comment type="subcellular location">
    <subcellularLocation>
        <location evidence="1">Cell inner membrane</location>
        <topology evidence="1">Multi-pass membrane protein</topology>
    </subcellularLocation>
    <subcellularLocation>
        <location evidence="9">Cell membrane</location>
        <topology evidence="9">Multi-pass membrane protein</topology>
    </subcellularLocation>
</comment>
<feature type="domain" description="ABC transmembrane type-2" evidence="10">
    <location>
        <begin position="35"/>
        <end position="260"/>
    </location>
</feature>
<keyword evidence="8 9" id="KW-0472">Membrane</keyword>
<keyword evidence="4 9" id="KW-1003">Cell membrane</keyword>
<proteinExistence type="inferred from homology"/>
<evidence type="ECO:0000259" key="10">
    <source>
        <dbReference type="PROSITE" id="PS51012"/>
    </source>
</evidence>
<dbReference type="Proteomes" id="UP000192478">
    <property type="component" value="Chromosome"/>
</dbReference>
<accession>A0AAC9RGX5</accession>
<dbReference type="GO" id="GO:0015920">
    <property type="term" value="P:lipopolysaccharide transport"/>
    <property type="evidence" value="ECO:0007669"/>
    <property type="project" value="TreeGrafter"/>
</dbReference>
<evidence type="ECO:0000256" key="2">
    <source>
        <dbReference type="ARBA" id="ARBA00007783"/>
    </source>
</evidence>
<keyword evidence="3 9" id="KW-0813">Transport</keyword>
<dbReference type="EMBL" id="CP020559">
    <property type="protein sequence ID" value="ARE85826.1"/>
    <property type="molecule type" value="Genomic_DNA"/>
</dbReference>
<sequence>MKVLMNFCKKVKDNRYLINNLVSRDIKSRYVGSILGIFWTVIQPLSTILIYYFVFSVVLRLKLGSEYGTENFAIWLTCGLVPWMFFAEVINRSINVIADYKNLITKTVFSSEMLSVVTLATGIVNHIIAISLVIITGMIFGFITPSIRILYLPIYGLSLIFFTLGMSWFIAALNVYFKDIGQMVTIILNLWFYFTPIVFPPSSVPLSIMPLLKANPMFHVVEGYRMALLNSNNVTAWSVVYTLIAAITSFALGGYIFKKLKKGFVDVL</sequence>